<dbReference type="Proteomes" id="UP000480684">
    <property type="component" value="Unassembled WGS sequence"/>
</dbReference>
<dbReference type="GO" id="GO:0016747">
    <property type="term" value="F:acyltransferase activity, transferring groups other than amino-acyl groups"/>
    <property type="evidence" value="ECO:0007669"/>
    <property type="project" value="InterPro"/>
</dbReference>
<evidence type="ECO:0000259" key="1">
    <source>
        <dbReference type="PROSITE" id="PS51186"/>
    </source>
</evidence>
<gene>
    <name evidence="2" type="ORF">G4223_09950</name>
</gene>
<accession>A0A7C9UZB2</accession>
<evidence type="ECO:0000313" key="2">
    <source>
        <dbReference type="EMBL" id="NFV80431.1"/>
    </source>
</evidence>
<comment type="caution">
    <text evidence="2">The sequence shown here is derived from an EMBL/GenBank/DDBJ whole genome shotgun (WGS) entry which is preliminary data.</text>
</comment>
<dbReference type="PROSITE" id="PS51186">
    <property type="entry name" value="GNAT"/>
    <property type="match status" value="1"/>
</dbReference>
<organism evidence="2 3">
    <name type="scientific">Magnetospirillum aberrantis SpK</name>
    <dbReference type="NCBI Taxonomy" id="908842"/>
    <lineage>
        <taxon>Bacteria</taxon>
        <taxon>Pseudomonadati</taxon>
        <taxon>Pseudomonadota</taxon>
        <taxon>Alphaproteobacteria</taxon>
        <taxon>Rhodospirillales</taxon>
        <taxon>Rhodospirillaceae</taxon>
        <taxon>Magnetospirillum</taxon>
    </lineage>
</organism>
<dbReference type="InterPro" id="IPR016181">
    <property type="entry name" value="Acyl_CoA_acyltransferase"/>
</dbReference>
<sequence>MLIRKLHGHERPLFADHLKRLSADDRQFRFARANVSDEVIDAYVASIASDHLVVGCFIDDRLVAGVHVAFDHGLAEVGVSVDMDHRVKGIGAELFRRAIHWARNRRAEKLYTLCQSDNRAMVALARKLDMQVHRESGTAEAFLALTPPDLLSVSDELSMGMSTVYSEWADMVRTCQDALLPPQRGER</sequence>
<proteinExistence type="predicted"/>
<dbReference type="RefSeq" id="WP_163678692.1">
    <property type="nucleotide sequence ID" value="NZ_JAAIYP010000037.1"/>
</dbReference>
<reference evidence="2 3" key="1">
    <citation type="submission" date="2020-02" db="EMBL/GenBank/DDBJ databases">
        <authorList>
            <person name="Dziuba M."/>
            <person name="Kuznetsov B."/>
            <person name="Mardanov A."/>
            <person name="Ravin N."/>
            <person name="Grouzdev D."/>
        </authorList>
    </citation>
    <scope>NUCLEOTIDE SEQUENCE [LARGE SCALE GENOMIC DNA]</scope>
    <source>
        <strain evidence="2 3">SpK</strain>
    </source>
</reference>
<dbReference type="SUPFAM" id="SSF55729">
    <property type="entry name" value="Acyl-CoA N-acyltransferases (Nat)"/>
    <property type="match status" value="1"/>
</dbReference>
<dbReference type="CDD" id="cd04301">
    <property type="entry name" value="NAT_SF"/>
    <property type="match status" value="1"/>
</dbReference>
<name>A0A7C9UZB2_9PROT</name>
<dbReference type="EMBL" id="JAAIYP010000037">
    <property type="protein sequence ID" value="NFV80431.1"/>
    <property type="molecule type" value="Genomic_DNA"/>
</dbReference>
<keyword evidence="2" id="KW-0808">Transferase</keyword>
<dbReference type="AlphaFoldDB" id="A0A7C9UZB2"/>
<dbReference type="Pfam" id="PF00583">
    <property type="entry name" value="Acetyltransf_1"/>
    <property type="match status" value="1"/>
</dbReference>
<protein>
    <submittedName>
        <fullName evidence="2">GNAT family N-acetyltransferase</fullName>
    </submittedName>
</protein>
<evidence type="ECO:0000313" key="3">
    <source>
        <dbReference type="Proteomes" id="UP000480684"/>
    </source>
</evidence>
<feature type="domain" description="N-acetyltransferase" evidence="1">
    <location>
        <begin position="1"/>
        <end position="160"/>
    </location>
</feature>
<dbReference type="Gene3D" id="3.40.630.30">
    <property type="match status" value="1"/>
</dbReference>
<keyword evidence="3" id="KW-1185">Reference proteome</keyword>
<dbReference type="InterPro" id="IPR000182">
    <property type="entry name" value="GNAT_dom"/>
</dbReference>